<evidence type="ECO:0000313" key="1">
    <source>
        <dbReference type="EMBL" id="GAA4192973.1"/>
    </source>
</evidence>
<dbReference type="Gene3D" id="1.10.150.240">
    <property type="entry name" value="Putative phosphatase, domain 2"/>
    <property type="match status" value="1"/>
</dbReference>
<proteinExistence type="predicted"/>
<dbReference type="InterPro" id="IPR036412">
    <property type="entry name" value="HAD-like_sf"/>
</dbReference>
<gene>
    <name evidence="1" type="ORF">GCM10022288_26040</name>
</gene>
<dbReference type="SFLD" id="SFLDS00003">
    <property type="entry name" value="Haloacid_Dehalogenase"/>
    <property type="match status" value="1"/>
</dbReference>
<dbReference type="NCBIfam" id="TIGR01549">
    <property type="entry name" value="HAD-SF-IA-v1"/>
    <property type="match status" value="1"/>
</dbReference>
<protein>
    <submittedName>
        <fullName evidence="1">HAD family hydrolase</fullName>
    </submittedName>
</protein>
<dbReference type="PRINTS" id="PR00413">
    <property type="entry name" value="HADHALOGNASE"/>
</dbReference>
<dbReference type="InterPro" id="IPR023198">
    <property type="entry name" value="PGP-like_dom2"/>
</dbReference>
<comment type="caution">
    <text evidence="1">The sequence shown here is derived from an EMBL/GenBank/DDBJ whole genome shotgun (WGS) entry which is preliminary data.</text>
</comment>
<dbReference type="SUPFAM" id="SSF56784">
    <property type="entry name" value="HAD-like"/>
    <property type="match status" value="1"/>
</dbReference>
<dbReference type="InterPro" id="IPR006439">
    <property type="entry name" value="HAD-SF_hydro_IA"/>
</dbReference>
<dbReference type="InterPro" id="IPR023214">
    <property type="entry name" value="HAD_sf"/>
</dbReference>
<dbReference type="Proteomes" id="UP001500213">
    <property type="component" value="Unassembled WGS sequence"/>
</dbReference>
<accession>A0ABP8AXN3</accession>
<keyword evidence="1" id="KW-0378">Hydrolase</keyword>
<dbReference type="Pfam" id="PF00702">
    <property type="entry name" value="Hydrolase"/>
    <property type="match status" value="1"/>
</dbReference>
<dbReference type="SFLD" id="SFLDG01129">
    <property type="entry name" value="C1.5:_HAD__Beta-PGM__Phosphata"/>
    <property type="match status" value="1"/>
</dbReference>
<dbReference type="SFLD" id="SFLDG01135">
    <property type="entry name" value="C1.5.6:_HAD__Beta-PGM__Phospha"/>
    <property type="match status" value="1"/>
</dbReference>
<name>A0ABP8AXN3_9MICO</name>
<dbReference type="RefSeq" id="WP_344777598.1">
    <property type="nucleotide sequence ID" value="NZ_BAABBX010000016.1"/>
</dbReference>
<dbReference type="EMBL" id="BAABBX010000016">
    <property type="protein sequence ID" value="GAA4192973.1"/>
    <property type="molecule type" value="Genomic_DNA"/>
</dbReference>
<evidence type="ECO:0000313" key="2">
    <source>
        <dbReference type="Proteomes" id="UP001500213"/>
    </source>
</evidence>
<dbReference type="NCBIfam" id="TIGR01509">
    <property type="entry name" value="HAD-SF-IA-v3"/>
    <property type="match status" value="1"/>
</dbReference>
<sequence>MATGIRAVLFDIDGTLVDSNYLHVEAWHRAFQSVGEHVDAWRIHRSIGQDSAQLLASLVGERPDAWNEHAKSLHARFYQDLAPRLRVFDGARELIAALDRRGVPVVLATSAPQDELDLLTGLLGVDDAVHATTSADDVDTAKPAPDIIAVALERAGVDSQAAIMIGDAVWDMKAAARAGVAPYAVLSGGVSEAELREAGANDVFEGTRAVLESLDRLLGA</sequence>
<dbReference type="InterPro" id="IPR050155">
    <property type="entry name" value="HAD-like_hydrolase_sf"/>
</dbReference>
<dbReference type="PANTHER" id="PTHR43434">
    <property type="entry name" value="PHOSPHOGLYCOLATE PHOSPHATASE"/>
    <property type="match status" value="1"/>
</dbReference>
<reference evidence="2" key="1">
    <citation type="journal article" date="2019" name="Int. J. Syst. Evol. Microbiol.">
        <title>The Global Catalogue of Microorganisms (GCM) 10K type strain sequencing project: providing services to taxonomists for standard genome sequencing and annotation.</title>
        <authorList>
            <consortium name="The Broad Institute Genomics Platform"/>
            <consortium name="The Broad Institute Genome Sequencing Center for Infectious Disease"/>
            <person name="Wu L."/>
            <person name="Ma J."/>
        </authorList>
    </citation>
    <scope>NUCLEOTIDE SEQUENCE [LARGE SCALE GENOMIC DNA]</scope>
    <source>
        <strain evidence="2">JCM 17593</strain>
    </source>
</reference>
<organism evidence="1 2">
    <name type="scientific">Gryllotalpicola kribbensis</name>
    <dbReference type="NCBI Taxonomy" id="993084"/>
    <lineage>
        <taxon>Bacteria</taxon>
        <taxon>Bacillati</taxon>
        <taxon>Actinomycetota</taxon>
        <taxon>Actinomycetes</taxon>
        <taxon>Micrococcales</taxon>
        <taxon>Microbacteriaceae</taxon>
        <taxon>Gryllotalpicola</taxon>
    </lineage>
</organism>
<keyword evidence="2" id="KW-1185">Reference proteome</keyword>
<dbReference type="Gene3D" id="3.40.50.1000">
    <property type="entry name" value="HAD superfamily/HAD-like"/>
    <property type="match status" value="1"/>
</dbReference>
<dbReference type="GO" id="GO:0016787">
    <property type="term" value="F:hydrolase activity"/>
    <property type="evidence" value="ECO:0007669"/>
    <property type="project" value="UniProtKB-KW"/>
</dbReference>
<dbReference type="PANTHER" id="PTHR43434:SF16">
    <property type="entry name" value="BLL8046 PROTEIN"/>
    <property type="match status" value="1"/>
</dbReference>